<accession>A0A9W8CZG2</accession>
<dbReference type="PANTHER" id="PTHR12496">
    <property type="entry name" value="CGI-41 METHYLTRANSFERASE"/>
    <property type="match status" value="1"/>
</dbReference>
<protein>
    <recommendedName>
        <fullName evidence="1">Methyltransferase domain-containing protein</fullName>
    </recommendedName>
</protein>
<dbReference type="Proteomes" id="UP001143981">
    <property type="component" value="Unassembled WGS sequence"/>
</dbReference>
<sequence length="484" mass="51129">MAELEIALPEGVGSVDEYAAALRRAYTQYGYLPRMGIVDFFVERLWEQLPSEWRAYFGDGAFDIGSLIPLAAAGQLGPGAPESLQAYVGDMFRLRLAGGHAAEGDGSAGALRHFLDGMSPKKQVEVAALSRVVDEAAAATGSGLVVDVGAGQGYLSRVLAYGPTRSQPRVLAVDSRIKQGAERLQRRTVKRLGGQQARRDGVEWDSARASRLQHAIMRVDMDSGAELREMAHGAAPGEPWMLCGLHACGDLSSAVLRVFAESDARAVVVVPCCYNHISEPPAGRGFPMSRAMDGVVLGRNVLKTACQATARWDASPEATTDTFRRNYFRAVLHQLMVAHGQLAADTVPAVGRVTRSELAAAQAECGPADGATADERAFTVYARAALGKLGLAWRPTAAQCVECCRQAGGGLGLGQIAAVWALRSLAGPVIEAMLVVDRALFLAAHCEAGSRVQAYALFDAATSPRNVVLVAQRPAAAAIVAGHA</sequence>
<dbReference type="OrthoDB" id="10258156at2759"/>
<evidence type="ECO:0000313" key="3">
    <source>
        <dbReference type="Proteomes" id="UP001143981"/>
    </source>
</evidence>
<evidence type="ECO:0000259" key="1">
    <source>
        <dbReference type="Pfam" id="PF13679"/>
    </source>
</evidence>
<dbReference type="InterPro" id="IPR025714">
    <property type="entry name" value="Methyltranfer_dom"/>
</dbReference>
<evidence type="ECO:0000313" key="2">
    <source>
        <dbReference type="EMBL" id="KAJ1731259.1"/>
    </source>
</evidence>
<dbReference type="Pfam" id="PF13679">
    <property type="entry name" value="Methyltransf_32"/>
    <property type="match status" value="1"/>
</dbReference>
<dbReference type="EMBL" id="JANBOI010000349">
    <property type="protein sequence ID" value="KAJ1731259.1"/>
    <property type="molecule type" value="Genomic_DNA"/>
</dbReference>
<organism evidence="2 3">
    <name type="scientific">Coemansia biformis</name>
    <dbReference type="NCBI Taxonomy" id="1286918"/>
    <lineage>
        <taxon>Eukaryota</taxon>
        <taxon>Fungi</taxon>
        <taxon>Fungi incertae sedis</taxon>
        <taxon>Zoopagomycota</taxon>
        <taxon>Kickxellomycotina</taxon>
        <taxon>Kickxellomycetes</taxon>
        <taxon>Kickxellales</taxon>
        <taxon>Kickxellaceae</taxon>
        <taxon>Coemansia</taxon>
    </lineage>
</organism>
<gene>
    <name evidence="2" type="ORF">LPJ61_002619</name>
</gene>
<dbReference type="PANTHER" id="PTHR12496:SF0">
    <property type="entry name" value="METHYLTRANSFERASE DOMAIN-CONTAINING PROTEIN"/>
    <property type="match status" value="1"/>
</dbReference>
<comment type="caution">
    <text evidence="2">The sequence shown here is derived from an EMBL/GenBank/DDBJ whole genome shotgun (WGS) entry which is preliminary data.</text>
</comment>
<name>A0A9W8CZG2_9FUNG</name>
<proteinExistence type="predicted"/>
<keyword evidence="3" id="KW-1185">Reference proteome</keyword>
<feature type="domain" description="Methyltransferase" evidence="1">
    <location>
        <begin position="121"/>
        <end position="279"/>
    </location>
</feature>
<dbReference type="InterPro" id="IPR052220">
    <property type="entry name" value="METTL25"/>
</dbReference>
<dbReference type="AlphaFoldDB" id="A0A9W8CZG2"/>
<reference evidence="2" key="1">
    <citation type="submission" date="2022-07" db="EMBL/GenBank/DDBJ databases">
        <title>Phylogenomic reconstructions and comparative analyses of Kickxellomycotina fungi.</title>
        <authorList>
            <person name="Reynolds N.K."/>
            <person name="Stajich J.E."/>
            <person name="Barry K."/>
            <person name="Grigoriev I.V."/>
            <person name="Crous P."/>
            <person name="Smith M.E."/>
        </authorList>
    </citation>
    <scope>NUCLEOTIDE SEQUENCE</scope>
    <source>
        <strain evidence="2">BCRC 34381</strain>
    </source>
</reference>